<sequence length="153" mass="17808">MWSITITAKKWNHYGILVLFLISIVIMFFTIGMLHYRIIQIKTDFTCNGTAWNQPVLLRLYNRNANLSDDYRPVNLIEAKGTNDDFNGSYWYQTASRGFGEFKLVIQVVHNCGDRCRVMTVDSLNSTTELWELGQECQQEDLLDLAIRESDRM</sequence>
<evidence type="ECO:0000313" key="3">
    <source>
        <dbReference type="Proteomes" id="UP000614601"/>
    </source>
</evidence>
<dbReference type="EMBL" id="CAJFCW020000006">
    <property type="protein sequence ID" value="CAG9127831.1"/>
    <property type="molecule type" value="Genomic_DNA"/>
</dbReference>
<evidence type="ECO:0000256" key="1">
    <source>
        <dbReference type="SAM" id="Phobius"/>
    </source>
</evidence>
<reference evidence="2" key="1">
    <citation type="submission" date="2020-09" db="EMBL/GenBank/DDBJ databases">
        <authorList>
            <person name="Kikuchi T."/>
        </authorList>
    </citation>
    <scope>NUCLEOTIDE SEQUENCE</scope>
    <source>
        <strain evidence="2">SH1</strain>
    </source>
</reference>
<keyword evidence="3" id="KW-1185">Reference proteome</keyword>
<keyword evidence="1" id="KW-0812">Transmembrane</keyword>
<dbReference type="Proteomes" id="UP000614601">
    <property type="component" value="Unassembled WGS sequence"/>
</dbReference>
<gene>
    <name evidence="2" type="ORF">BOKJ2_LOCUS14212</name>
</gene>
<dbReference type="EMBL" id="CAJFDH010000006">
    <property type="protein sequence ID" value="CAD5230591.1"/>
    <property type="molecule type" value="Genomic_DNA"/>
</dbReference>
<organism evidence="2 3">
    <name type="scientific">Bursaphelenchus okinawaensis</name>
    <dbReference type="NCBI Taxonomy" id="465554"/>
    <lineage>
        <taxon>Eukaryota</taxon>
        <taxon>Metazoa</taxon>
        <taxon>Ecdysozoa</taxon>
        <taxon>Nematoda</taxon>
        <taxon>Chromadorea</taxon>
        <taxon>Rhabditida</taxon>
        <taxon>Tylenchina</taxon>
        <taxon>Tylenchomorpha</taxon>
        <taxon>Aphelenchoidea</taxon>
        <taxon>Aphelenchoididae</taxon>
        <taxon>Bursaphelenchus</taxon>
    </lineage>
</organism>
<keyword evidence="1" id="KW-1133">Transmembrane helix</keyword>
<keyword evidence="1" id="KW-0472">Membrane</keyword>
<evidence type="ECO:0000313" key="2">
    <source>
        <dbReference type="EMBL" id="CAD5230591.1"/>
    </source>
</evidence>
<protein>
    <submittedName>
        <fullName evidence="2">Uncharacterized protein</fullName>
    </submittedName>
</protein>
<proteinExistence type="predicted"/>
<name>A0A811LRB1_9BILA</name>
<comment type="caution">
    <text evidence="2">The sequence shown here is derived from an EMBL/GenBank/DDBJ whole genome shotgun (WGS) entry which is preliminary data.</text>
</comment>
<feature type="transmembrane region" description="Helical" evidence="1">
    <location>
        <begin position="12"/>
        <end position="34"/>
    </location>
</feature>
<dbReference type="Proteomes" id="UP000783686">
    <property type="component" value="Unassembled WGS sequence"/>
</dbReference>
<accession>A0A811LRB1</accession>
<dbReference type="AlphaFoldDB" id="A0A811LRB1"/>